<dbReference type="CDD" id="cd03354">
    <property type="entry name" value="LbH_SAT"/>
    <property type="match status" value="1"/>
</dbReference>
<dbReference type="PANTHER" id="PTHR42811">
    <property type="entry name" value="SERINE ACETYLTRANSFERASE"/>
    <property type="match status" value="1"/>
</dbReference>
<comment type="similarity">
    <text evidence="1">Belongs to the transferase hexapeptide repeat family.</text>
</comment>
<dbReference type="Gene3D" id="2.160.10.10">
    <property type="entry name" value="Hexapeptide repeat proteins"/>
    <property type="match status" value="1"/>
</dbReference>
<evidence type="ECO:0000256" key="1">
    <source>
        <dbReference type="ARBA" id="ARBA00007274"/>
    </source>
</evidence>
<dbReference type="SUPFAM" id="SSF51161">
    <property type="entry name" value="Trimeric LpxA-like enzymes"/>
    <property type="match status" value="1"/>
</dbReference>
<dbReference type="InterPro" id="IPR001451">
    <property type="entry name" value="Hexapep"/>
</dbReference>
<feature type="region of interest" description="Disordered" evidence="4">
    <location>
        <begin position="168"/>
        <end position="196"/>
    </location>
</feature>
<reference evidence="5 6" key="1">
    <citation type="submission" date="2020-09" db="EMBL/GenBank/DDBJ databases">
        <title>novel species in genus Nocardioides.</title>
        <authorList>
            <person name="Zhang G."/>
        </authorList>
    </citation>
    <scope>NUCLEOTIDE SEQUENCE [LARGE SCALE GENOMIC DNA]</scope>
    <source>
        <strain evidence="5 6">KCTC 39551</strain>
    </source>
</reference>
<accession>A0ABR8N4P3</accession>
<evidence type="ECO:0000256" key="4">
    <source>
        <dbReference type="SAM" id="MobiDB-lite"/>
    </source>
</evidence>
<evidence type="ECO:0000256" key="2">
    <source>
        <dbReference type="ARBA" id="ARBA00022679"/>
    </source>
</evidence>
<keyword evidence="2" id="KW-0808">Transferase</keyword>
<evidence type="ECO:0000313" key="6">
    <source>
        <dbReference type="Proteomes" id="UP000618818"/>
    </source>
</evidence>
<sequence>MWNADFRVVASYRFDRATRQYHAEHRIKGLPARVFAAFWHRRVMNIHHADIDPRAQIGPGLLLMHHTGVFIGPAVIGDNCVLHHNVTIGQRVASGNQGVPRLGNDVWIGPGATITGDVTIGDGATISAGSVVSRDVPARALVAGNPGRVIASDYDNSAMLNYRVRRAPAPTAAAPEPEPAPAPAAEQAQAQGPDPAHVDRALAEYARLRDPSGDRHLEAVKAAIFLEDVFHVVLREEQIDPDLLGTAEGMRAVLARAGGSA</sequence>
<organism evidence="5 6">
    <name type="scientific">Nocardioides cavernae</name>
    <dbReference type="NCBI Taxonomy" id="1921566"/>
    <lineage>
        <taxon>Bacteria</taxon>
        <taxon>Bacillati</taxon>
        <taxon>Actinomycetota</taxon>
        <taxon>Actinomycetes</taxon>
        <taxon>Propionibacteriales</taxon>
        <taxon>Nocardioidaceae</taxon>
        <taxon>Nocardioides</taxon>
    </lineage>
</organism>
<dbReference type="EMBL" id="JACXYZ010000001">
    <property type="protein sequence ID" value="MBD3923141.1"/>
    <property type="molecule type" value="Genomic_DNA"/>
</dbReference>
<dbReference type="Pfam" id="PF00132">
    <property type="entry name" value="Hexapep"/>
    <property type="match status" value="1"/>
</dbReference>
<name>A0ABR8N4P3_9ACTN</name>
<keyword evidence="6" id="KW-1185">Reference proteome</keyword>
<dbReference type="InterPro" id="IPR011004">
    <property type="entry name" value="Trimer_LpxA-like_sf"/>
</dbReference>
<comment type="caution">
    <text evidence="5">The sequence shown here is derived from an EMBL/GenBank/DDBJ whole genome shotgun (WGS) entry which is preliminary data.</text>
</comment>
<feature type="compositionally biased region" description="Low complexity" evidence="4">
    <location>
        <begin position="183"/>
        <end position="195"/>
    </location>
</feature>
<proteinExistence type="inferred from homology"/>
<keyword evidence="3" id="KW-0012">Acyltransferase</keyword>
<dbReference type="InterPro" id="IPR045304">
    <property type="entry name" value="LbH_SAT"/>
</dbReference>
<dbReference type="Proteomes" id="UP000618818">
    <property type="component" value="Unassembled WGS sequence"/>
</dbReference>
<evidence type="ECO:0000256" key="3">
    <source>
        <dbReference type="ARBA" id="ARBA00023315"/>
    </source>
</evidence>
<protein>
    <submittedName>
        <fullName evidence="5">Serine acetyltransferase</fullName>
    </submittedName>
</protein>
<evidence type="ECO:0000313" key="5">
    <source>
        <dbReference type="EMBL" id="MBD3923141.1"/>
    </source>
</evidence>
<gene>
    <name evidence="5" type="ORF">IEZ26_00790</name>
</gene>